<dbReference type="RefSeq" id="XP_020076920.1">
    <property type="nucleotide sequence ID" value="XM_020219294.1"/>
</dbReference>
<evidence type="ECO:0000313" key="10">
    <source>
        <dbReference type="Proteomes" id="UP000095085"/>
    </source>
</evidence>
<reference evidence="10" key="1">
    <citation type="submission" date="2016-05" db="EMBL/GenBank/DDBJ databases">
        <title>Comparative genomics of biotechnologically important yeasts.</title>
        <authorList>
            <consortium name="DOE Joint Genome Institute"/>
            <person name="Riley R."/>
            <person name="Haridas S."/>
            <person name="Wolfe K.H."/>
            <person name="Lopes M.R."/>
            <person name="Hittinger C.T."/>
            <person name="Goker M."/>
            <person name="Salamov A."/>
            <person name="Wisecaver J."/>
            <person name="Long T.M."/>
            <person name="Aerts A.L."/>
            <person name="Barry K."/>
            <person name="Choi C."/>
            <person name="Clum A."/>
            <person name="Coughlan A.Y."/>
            <person name="Deshpande S."/>
            <person name="Douglass A.P."/>
            <person name="Hanson S.J."/>
            <person name="Klenk H.-P."/>
            <person name="Labutti K."/>
            <person name="Lapidus A."/>
            <person name="Lindquist E."/>
            <person name="Lipzen A."/>
            <person name="Meier-Kolthoff J.P."/>
            <person name="Ohm R.A."/>
            <person name="Otillar R.P."/>
            <person name="Pangilinan J."/>
            <person name="Peng Y."/>
            <person name="Rokas A."/>
            <person name="Rosa C.A."/>
            <person name="Scheuner C."/>
            <person name="Sibirny A.A."/>
            <person name="Slot J.C."/>
            <person name="Stielow J.B."/>
            <person name="Sun H."/>
            <person name="Kurtzman C.P."/>
            <person name="Blackwell M."/>
            <person name="Grigoriev I.V."/>
            <person name="Jeffries T.W."/>
        </authorList>
    </citation>
    <scope>NUCLEOTIDE SEQUENCE [LARGE SCALE GENOMIC DNA]</scope>
    <source>
        <strain evidence="10">NRRL Y-1933</strain>
    </source>
</reference>
<dbReference type="InterPro" id="IPR028889">
    <property type="entry name" value="USP"/>
</dbReference>
<name>A0A1E4RKS4_9ASCO</name>
<dbReference type="Gene3D" id="3.90.70.10">
    <property type="entry name" value="Cysteine proteinases"/>
    <property type="match status" value="1"/>
</dbReference>
<comment type="similarity">
    <text evidence="6">Belongs to the peptidase C19 family.</text>
</comment>
<dbReference type="InterPro" id="IPR038765">
    <property type="entry name" value="Papain-like_cys_pep_sf"/>
</dbReference>
<dbReference type="InterPro" id="IPR001394">
    <property type="entry name" value="Peptidase_C19_UCH"/>
</dbReference>
<evidence type="ECO:0000256" key="5">
    <source>
        <dbReference type="ARBA" id="ARBA00022807"/>
    </source>
</evidence>
<dbReference type="Pfam" id="PF00443">
    <property type="entry name" value="UCH"/>
    <property type="match status" value="1"/>
</dbReference>
<feature type="region of interest" description="Disordered" evidence="7">
    <location>
        <begin position="1"/>
        <end position="48"/>
    </location>
</feature>
<dbReference type="InterPro" id="IPR018200">
    <property type="entry name" value="USP_CS"/>
</dbReference>
<proteinExistence type="inferred from homology"/>
<dbReference type="GO" id="GO:0005829">
    <property type="term" value="C:cytosol"/>
    <property type="evidence" value="ECO:0007669"/>
    <property type="project" value="TreeGrafter"/>
</dbReference>
<accession>A0A1E4RKS4</accession>
<feature type="domain" description="USP" evidence="8">
    <location>
        <begin position="424"/>
        <end position="856"/>
    </location>
</feature>
<dbReference type="PANTHER" id="PTHR24006">
    <property type="entry name" value="UBIQUITIN CARBOXYL-TERMINAL HYDROLASE"/>
    <property type="match status" value="1"/>
</dbReference>
<keyword evidence="3 6" id="KW-0833">Ubl conjugation pathway</keyword>
<dbReference type="PROSITE" id="PS50235">
    <property type="entry name" value="USP_3"/>
    <property type="match status" value="1"/>
</dbReference>
<keyword evidence="4 6" id="KW-0378">Hydrolase</keyword>
<sequence length="856" mass="95991">MSTASSNPTLSGSSSSHPNSSGATGPNRFRGDVPSFSPSGQATPSPRINQQPMHMAQAYMQSFYPPPNAPAPNPFVYSNLGYYTMVPQAQFDYSLYQQYPYYPVPTNQFNPQQQFIPNHHVNGYNNNMNHRPKLNHKHKNGMVNGNNNKSPRFANQNYQPPQLHPSHQYSPQMNQLPVPQSPYSSHPPPPLPQHQYSPTPSSGYSSPKTDTASIKSNNNNHVSRSVKSTNQIIEQPTKSNIKKAPLFFNSNLNDFKESQNKIFDERIESFKSKNEKLKAFSKEHESDYNILIHNIHTKIIDHNSDSESFKNTPLIFNNKDTSKSSGHLNKSISDASNKPMTTNWASVLQSSAPKKTTSNTKPKSISGASHQRQSSIDHVSSSATPTRTIDNESAQPLGILILKIMFDPVYANLNNYSAFKVKPRGLTNTGNICYMNAVLQVLLYCEPLNKILKLIDEKAIGSLNQNSSTPLLDLTLKFFKDFLSDDKSSSGSKSLSPEGFYMSLITHDKFQHLKWGQQEDAEEFLGYFLDGLHEEFVSSINSLTTSQIDSFINNYQSIITDGLAYNEFKAHVKNAIKIIKKSNTEKHADSNKEIKEEISDDENDDGWSEVGTGNKKISAKRTVEIEPSPISNIFGGQFRSVLSIPKSKESQSITLDPFQCVQLDISDSNINTVEEAFLKLNEPESIPYKSSHNKEVIARKQTFFDQMPQVLIIHLKRFSYQQETKENKDETKSLGGFGSIEKLRKKITYAHNLSIPQECYSSIIQKSNPDNVGKHYKLTGVIYHHGTGTDGGHYTCDVLRKSSIFDSSDESGGKVNDNEWIRIDDTSISYLDKNDVLDGGVEESTKTAYILVYQKL</sequence>
<dbReference type="EMBL" id="KV454540">
    <property type="protein sequence ID" value="ODV67853.1"/>
    <property type="molecule type" value="Genomic_DNA"/>
</dbReference>
<dbReference type="Proteomes" id="UP000095085">
    <property type="component" value="Unassembled WGS sequence"/>
</dbReference>
<keyword evidence="2 6" id="KW-0645">Protease</keyword>
<dbReference type="PANTHER" id="PTHR24006:SF687">
    <property type="entry name" value="UBIQUITIN CARBOXYL-TERMINAL HYDROLASE 10"/>
    <property type="match status" value="1"/>
</dbReference>
<feature type="region of interest" description="Disordered" evidence="7">
    <location>
        <begin position="349"/>
        <end position="389"/>
    </location>
</feature>
<evidence type="ECO:0000256" key="7">
    <source>
        <dbReference type="SAM" id="MobiDB-lite"/>
    </source>
</evidence>
<organism evidence="9 10">
    <name type="scientific">Hyphopichia burtonii NRRL Y-1933</name>
    <dbReference type="NCBI Taxonomy" id="984485"/>
    <lineage>
        <taxon>Eukaryota</taxon>
        <taxon>Fungi</taxon>
        <taxon>Dikarya</taxon>
        <taxon>Ascomycota</taxon>
        <taxon>Saccharomycotina</taxon>
        <taxon>Pichiomycetes</taxon>
        <taxon>Debaryomycetaceae</taxon>
        <taxon>Hyphopichia</taxon>
    </lineage>
</organism>
<dbReference type="EC" id="3.4.19.12" evidence="6"/>
<feature type="compositionally biased region" description="Basic residues" evidence="7">
    <location>
        <begin position="130"/>
        <end position="140"/>
    </location>
</feature>
<dbReference type="SUPFAM" id="SSF54001">
    <property type="entry name" value="Cysteine proteinases"/>
    <property type="match status" value="1"/>
</dbReference>
<evidence type="ECO:0000256" key="1">
    <source>
        <dbReference type="ARBA" id="ARBA00000707"/>
    </source>
</evidence>
<dbReference type="STRING" id="984485.A0A1E4RKS4"/>
<feature type="compositionally biased region" description="Low complexity" evidence="7">
    <location>
        <begin position="1"/>
        <end position="23"/>
    </location>
</feature>
<feature type="compositionally biased region" description="Low complexity" evidence="7">
    <location>
        <begin position="193"/>
        <end position="207"/>
    </location>
</feature>
<feature type="compositionally biased region" description="Low complexity" evidence="7">
    <location>
        <begin position="350"/>
        <end position="364"/>
    </location>
</feature>
<evidence type="ECO:0000256" key="4">
    <source>
        <dbReference type="ARBA" id="ARBA00022801"/>
    </source>
</evidence>
<dbReference type="PROSITE" id="PS00973">
    <property type="entry name" value="USP_2"/>
    <property type="match status" value="1"/>
</dbReference>
<comment type="catalytic activity">
    <reaction evidence="1 6">
        <text>Thiol-dependent hydrolysis of ester, thioester, amide, peptide and isopeptide bonds formed by the C-terminal Gly of ubiquitin (a 76-residue protein attached to proteins as an intracellular targeting signal).</text>
        <dbReference type="EC" id="3.4.19.12"/>
    </reaction>
</comment>
<evidence type="ECO:0000259" key="8">
    <source>
        <dbReference type="PROSITE" id="PS50235"/>
    </source>
</evidence>
<dbReference type="InterPro" id="IPR050164">
    <property type="entry name" value="Peptidase_C19"/>
</dbReference>
<dbReference type="CDD" id="cd02257">
    <property type="entry name" value="Peptidase_C19"/>
    <property type="match status" value="1"/>
</dbReference>
<feature type="compositionally biased region" description="Polar residues" evidence="7">
    <location>
        <begin position="36"/>
        <end position="48"/>
    </location>
</feature>
<dbReference type="OrthoDB" id="429671at2759"/>
<dbReference type="GeneID" id="30993844"/>
<dbReference type="GO" id="GO:0004843">
    <property type="term" value="F:cysteine-type deubiquitinase activity"/>
    <property type="evidence" value="ECO:0007669"/>
    <property type="project" value="UniProtKB-UniRule"/>
</dbReference>
<evidence type="ECO:0000313" key="9">
    <source>
        <dbReference type="EMBL" id="ODV67853.1"/>
    </source>
</evidence>
<evidence type="ECO:0000256" key="6">
    <source>
        <dbReference type="RuleBase" id="RU366025"/>
    </source>
</evidence>
<feature type="compositionally biased region" description="Polar residues" evidence="7">
    <location>
        <begin position="143"/>
        <end position="175"/>
    </location>
</feature>
<evidence type="ECO:0000256" key="3">
    <source>
        <dbReference type="ARBA" id="ARBA00022786"/>
    </source>
</evidence>
<dbReference type="GO" id="GO:0005634">
    <property type="term" value="C:nucleus"/>
    <property type="evidence" value="ECO:0007669"/>
    <property type="project" value="TreeGrafter"/>
</dbReference>
<feature type="compositionally biased region" description="Polar residues" evidence="7">
    <location>
        <begin position="366"/>
        <end position="389"/>
    </location>
</feature>
<keyword evidence="10" id="KW-1185">Reference proteome</keyword>
<dbReference type="GO" id="GO:0016579">
    <property type="term" value="P:protein deubiquitination"/>
    <property type="evidence" value="ECO:0007669"/>
    <property type="project" value="InterPro"/>
</dbReference>
<keyword evidence="5 6" id="KW-0788">Thiol protease</keyword>
<feature type="compositionally biased region" description="Polar residues" evidence="7">
    <location>
        <begin position="208"/>
        <end position="228"/>
    </location>
</feature>
<protein>
    <recommendedName>
        <fullName evidence="6">Ubiquitin carboxyl-terminal hydrolase</fullName>
        <ecNumber evidence="6">3.4.19.12</ecNumber>
    </recommendedName>
</protein>
<feature type="region of interest" description="Disordered" evidence="7">
    <location>
        <begin position="127"/>
        <end position="228"/>
    </location>
</feature>
<dbReference type="PROSITE" id="PS00972">
    <property type="entry name" value="USP_1"/>
    <property type="match status" value="1"/>
</dbReference>
<gene>
    <name evidence="9" type="ORF">HYPBUDRAFT_122778</name>
</gene>
<dbReference type="AlphaFoldDB" id="A0A1E4RKS4"/>
<dbReference type="GO" id="GO:0006508">
    <property type="term" value="P:proteolysis"/>
    <property type="evidence" value="ECO:0007669"/>
    <property type="project" value="UniProtKB-KW"/>
</dbReference>
<evidence type="ECO:0000256" key="2">
    <source>
        <dbReference type="ARBA" id="ARBA00022670"/>
    </source>
</evidence>